<feature type="transmembrane region" description="Helical" evidence="7">
    <location>
        <begin position="57"/>
        <end position="78"/>
    </location>
</feature>
<dbReference type="Pfam" id="PF09335">
    <property type="entry name" value="VTT_dom"/>
    <property type="match status" value="1"/>
</dbReference>
<feature type="domain" description="VTT" evidence="8">
    <location>
        <begin position="39"/>
        <end position="167"/>
    </location>
</feature>
<evidence type="ECO:0000256" key="2">
    <source>
        <dbReference type="ARBA" id="ARBA00010792"/>
    </source>
</evidence>
<organism evidence="9 10">
    <name type="scientific">Aquipuribacter hungaricus</name>
    <dbReference type="NCBI Taxonomy" id="545624"/>
    <lineage>
        <taxon>Bacteria</taxon>
        <taxon>Bacillati</taxon>
        <taxon>Actinomycetota</taxon>
        <taxon>Actinomycetes</taxon>
        <taxon>Micrococcales</taxon>
        <taxon>Intrasporangiaceae</taxon>
        <taxon>Aquipuribacter</taxon>
    </lineage>
</organism>
<reference evidence="10" key="1">
    <citation type="journal article" date="2019" name="Int. J. Syst. Evol. Microbiol.">
        <title>The Global Catalogue of Microorganisms (GCM) 10K type strain sequencing project: providing services to taxonomists for standard genome sequencing and annotation.</title>
        <authorList>
            <consortium name="The Broad Institute Genomics Platform"/>
            <consortium name="The Broad Institute Genome Sequencing Center for Infectious Disease"/>
            <person name="Wu L."/>
            <person name="Ma J."/>
        </authorList>
    </citation>
    <scope>NUCLEOTIDE SEQUENCE [LARGE SCALE GENOMIC DNA]</scope>
    <source>
        <strain evidence="10">NCAIM B.02333</strain>
    </source>
</reference>
<feature type="transmembrane region" description="Helical" evidence="7">
    <location>
        <begin position="146"/>
        <end position="169"/>
    </location>
</feature>
<evidence type="ECO:0000313" key="9">
    <source>
        <dbReference type="EMBL" id="MFC3690045.1"/>
    </source>
</evidence>
<comment type="similarity">
    <text evidence="2">Belongs to the DedA family.</text>
</comment>
<evidence type="ECO:0000256" key="4">
    <source>
        <dbReference type="ARBA" id="ARBA00022692"/>
    </source>
</evidence>
<comment type="subcellular location">
    <subcellularLocation>
        <location evidence="1">Cell membrane</location>
        <topology evidence="1">Multi-pass membrane protein</topology>
    </subcellularLocation>
</comment>
<feature type="transmembrane region" description="Helical" evidence="7">
    <location>
        <begin position="181"/>
        <end position="199"/>
    </location>
</feature>
<keyword evidence="6 7" id="KW-0472">Membrane</keyword>
<keyword evidence="4 7" id="KW-0812">Transmembrane</keyword>
<sequence length="219" mass="23526">MSAPAELDGVAGWAVGIMETLGGPGAGLVVALENLFPPIPSEIILPLAGFTAAQGSFSLLSAILWTTAGSLVGALVLYELGRVVGRDRVVAVAGRLPLVDTKDIEVAERWFQRHGPKAVFFGRMLPIIRSAISVPAGVERMPVLQFLLYTLAGSAIWNTIFIVAGYQLGERWSEVEQYATVLQYIVVAVAVLLVGWFVVSRVVRRQRAHPDVPVPPDEA</sequence>
<evidence type="ECO:0000313" key="10">
    <source>
        <dbReference type="Proteomes" id="UP001595685"/>
    </source>
</evidence>
<dbReference type="Proteomes" id="UP001595685">
    <property type="component" value="Unassembled WGS sequence"/>
</dbReference>
<comment type="caution">
    <text evidence="9">The sequence shown here is derived from an EMBL/GenBank/DDBJ whole genome shotgun (WGS) entry which is preliminary data.</text>
</comment>
<evidence type="ECO:0000256" key="6">
    <source>
        <dbReference type="ARBA" id="ARBA00023136"/>
    </source>
</evidence>
<dbReference type="EMBL" id="JBHRWW010000015">
    <property type="protein sequence ID" value="MFC3690045.1"/>
    <property type="molecule type" value="Genomic_DNA"/>
</dbReference>
<proteinExistence type="inferred from homology"/>
<dbReference type="InterPro" id="IPR051311">
    <property type="entry name" value="DedA_domain"/>
</dbReference>
<gene>
    <name evidence="9" type="ORF">ACFOLH_16990</name>
</gene>
<evidence type="ECO:0000259" key="8">
    <source>
        <dbReference type="Pfam" id="PF09335"/>
    </source>
</evidence>
<evidence type="ECO:0000256" key="7">
    <source>
        <dbReference type="SAM" id="Phobius"/>
    </source>
</evidence>
<name>A0ABV7WK66_9MICO</name>
<evidence type="ECO:0000256" key="5">
    <source>
        <dbReference type="ARBA" id="ARBA00022989"/>
    </source>
</evidence>
<accession>A0ABV7WK66</accession>
<keyword evidence="5 7" id="KW-1133">Transmembrane helix</keyword>
<dbReference type="PANTHER" id="PTHR42709">
    <property type="entry name" value="ALKALINE PHOSPHATASE LIKE PROTEIN"/>
    <property type="match status" value="1"/>
</dbReference>
<dbReference type="InterPro" id="IPR032816">
    <property type="entry name" value="VTT_dom"/>
</dbReference>
<keyword evidence="10" id="KW-1185">Reference proteome</keyword>
<keyword evidence="3" id="KW-1003">Cell membrane</keyword>
<dbReference type="RefSeq" id="WP_340292822.1">
    <property type="nucleotide sequence ID" value="NZ_JBBEOI010000084.1"/>
</dbReference>
<evidence type="ECO:0000256" key="3">
    <source>
        <dbReference type="ARBA" id="ARBA00022475"/>
    </source>
</evidence>
<dbReference type="PANTHER" id="PTHR42709:SF6">
    <property type="entry name" value="UNDECAPRENYL PHOSPHATE TRANSPORTER A"/>
    <property type="match status" value="1"/>
</dbReference>
<protein>
    <submittedName>
        <fullName evidence="9">DedA family protein</fullName>
    </submittedName>
</protein>
<evidence type="ECO:0000256" key="1">
    <source>
        <dbReference type="ARBA" id="ARBA00004651"/>
    </source>
</evidence>